<evidence type="ECO:0000313" key="2">
    <source>
        <dbReference type="EMBL" id="KAL1216503.1"/>
    </source>
</evidence>
<protein>
    <submittedName>
        <fullName evidence="2">Peroxiredoxin-2A</fullName>
    </submittedName>
</protein>
<comment type="caution">
    <text evidence="2">The sequence shown here is derived from an EMBL/GenBank/DDBJ whole genome shotgun (WGS) entry which is preliminary data.</text>
</comment>
<sequence>MMLSNLPRALVEETLSRVPLKSMRAMRLTCKEWNTLLKSQSFTRTRIGKVAAEEARELWMIVMMDYNVYLTSVVVVNGEDPRTKPLGKLAFLNKEEQVKISQVFHCDGLLLCILKGDTSKLVVWNPYLCQTRLIKTRKSDEQEYNYKYAIGYEENNKNHRSYKILRFRDHLFYDLYDFDSNSWKIHDLTASWIIAFCDRGVSLKGNTYWCATDGFGIISYTVCFDFTRMGFGGVQDLPFRVPYKQLVTLSCVRDEKLSVLVQSMETFVIDIWITDKIEEQKVLWSENVLWSESLRMKVNDKSTKVSWSKFLTVDMGPLADLRISHGRFFIDEEKKLAMVFNKDSDERSDTVKIFGEDGYFRELDLGEPSDKKCWPLVCSYVPSLVQIKLPEGGGKRKRESDD</sequence>
<dbReference type="InterPro" id="IPR001810">
    <property type="entry name" value="F-box_dom"/>
</dbReference>
<dbReference type="SMART" id="SM00256">
    <property type="entry name" value="FBOX"/>
    <property type="match status" value="1"/>
</dbReference>
<dbReference type="InterPro" id="IPR017451">
    <property type="entry name" value="F-box-assoc_interact_dom"/>
</dbReference>
<dbReference type="AlphaFoldDB" id="A0ABD1BCY4"/>
<dbReference type="EMBL" id="JBANAX010000263">
    <property type="protein sequence ID" value="KAL1216503.1"/>
    <property type="molecule type" value="Genomic_DNA"/>
</dbReference>
<dbReference type="CDD" id="cd22157">
    <property type="entry name" value="F-box_AtFBW1-like"/>
    <property type="match status" value="1"/>
</dbReference>
<dbReference type="SUPFAM" id="SSF81383">
    <property type="entry name" value="F-box domain"/>
    <property type="match status" value="1"/>
</dbReference>
<feature type="domain" description="F-box" evidence="1">
    <location>
        <begin position="1"/>
        <end position="45"/>
    </location>
</feature>
<dbReference type="NCBIfam" id="TIGR01640">
    <property type="entry name" value="F_box_assoc_1"/>
    <property type="match status" value="1"/>
</dbReference>
<gene>
    <name evidence="2" type="ORF">V5N11_030149</name>
</gene>
<dbReference type="Pfam" id="PF00646">
    <property type="entry name" value="F-box"/>
    <property type="match status" value="1"/>
</dbReference>
<evidence type="ECO:0000313" key="3">
    <source>
        <dbReference type="Proteomes" id="UP001558713"/>
    </source>
</evidence>
<dbReference type="InterPro" id="IPR050796">
    <property type="entry name" value="SCF_F-box_component"/>
</dbReference>
<proteinExistence type="predicted"/>
<dbReference type="PANTHER" id="PTHR31672">
    <property type="entry name" value="BNACNNG10540D PROTEIN"/>
    <property type="match status" value="1"/>
</dbReference>
<dbReference type="InterPro" id="IPR006527">
    <property type="entry name" value="F-box-assoc_dom_typ1"/>
</dbReference>
<accession>A0ABD1BCY4</accession>
<dbReference type="Gene3D" id="1.20.1280.50">
    <property type="match status" value="1"/>
</dbReference>
<evidence type="ECO:0000259" key="1">
    <source>
        <dbReference type="PROSITE" id="PS50181"/>
    </source>
</evidence>
<organism evidence="2 3">
    <name type="scientific">Cardamine amara subsp. amara</name>
    <dbReference type="NCBI Taxonomy" id="228776"/>
    <lineage>
        <taxon>Eukaryota</taxon>
        <taxon>Viridiplantae</taxon>
        <taxon>Streptophyta</taxon>
        <taxon>Embryophyta</taxon>
        <taxon>Tracheophyta</taxon>
        <taxon>Spermatophyta</taxon>
        <taxon>Magnoliopsida</taxon>
        <taxon>eudicotyledons</taxon>
        <taxon>Gunneridae</taxon>
        <taxon>Pentapetalae</taxon>
        <taxon>rosids</taxon>
        <taxon>malvids</taxon>
        <taxon>Brassicales</taxon>
        <taxon>Brassicaceae</taxon>
        <taxon>Cardamineae</taxon>
        <taxon>Cardamine</taxon>
    </lineage>
</organism>
<name>A0ABD1BCY4_CARAN</name>
<dbReference type="PANTHER" id="PTHR31672:SF13">
    <property type="entry name" value="F-BOX PROTEIN CPR30-LIKE"/>
    <property type="match status" value="1"/>
</dbReference>
<dbReference type="InterPro" id="IPR036047">
    <property type="entry name" value="F-box-like_dom_sf"/>
</dbReference>
<keyword evidence="3" id="KW-1185">Reference proteome</keyword>
<dbReference type="PROSITE" id="PS50181">
    <property type="entry name" value="FBOX"/>
    <property type="match status" value="1"/>
</dbReference>
<dbReference type="Proteomes" id="UP001558713">
    <property type="component" value="Unassembled WGS sequence"/>
</dbReference>
<reference evidence="2 3" key="1">
    <citation type="submission" date="2024-04" db="EMBL/GenBank/DDBJ databases">
        <title>Genome assembly C_amara_ONT_v2.</title>
        <authorList>
            <person name="Yant L."/>
            <person name="Moore C."/>
            <person name="Slenker M."/>
        </authorList>
    </citation>
    <scope>NUCLEOTIDE SEQUENCE [LARGE SCALE GENOMIC DNA]</scope>
    <source>
        <tissue evidence="2">Leaf</tissue>
    </source>
</reference>
<dbReference type="Pfam" id="PF07734">
    <property type="entry name" value="FBA_1"/>
    <property type="match status" value="1"/>
</dbReference>